<evidence type="ECO:0000256" key="3">
    <source>
        <dbReference type="ARBA" id="ARBA00023015"/>
    </source>
</evidence>
<feature type="region of interest" description="Disordered" evidence="6">
    <location>
        <begin position="1"/>
        <end position="20"/>
    </location>
</feature>
<protein>
    <submittedName>
        <fullName evidence="8">GntR family transcriptional regulator</fullName>
    </submittedName>
</protein>
<evidence type="ECO:0000256" key="4">
    <source>
        <dbReference type="ARBA" id="ARBA00023125"/>
    </source>
</evidence>
<dbReference type="Proteomes" id="UP000198263">
    <property type="component" value="Unassembled WGS sequence"/>
</dbReference>
<evidence type="ECO:0000259" key="7">
    <source>
        <dbReference type="PROSITE" id="PS50949"/>
    </source>
</evidence>
<evidence type="ECO:0000256" key="6">
    <source>
        <dbReference type="SAM" id="MobiDB-lite"/>
    </source>
</evidence>
<dbReference type="SUPFAM" id="SSF46785">
    <property type="entry name" value="Winged helix' DNA-binding domain"/>
    <property type="match status" value="1"/>
</dbReference>
<name>A0A658R3E3_9BURK</name>
<dbReference type="PROSITE" id="PS50949">
    <property type="entry name" value="HTH_GNTR"/>
    <property type="match status" value="1"/>
</dbReference>
<dbReference type="InterPro" id="IPR036388">
    <property type="entry name" value="WH-like_DNA-bd_sf"/>
</dbReference>
<keyword evidence="3" id="KW-0805">Transcription regulation</keyword>
<feature type="domain" description="HTH gntR-type" evidence="7">
    <location>
        <begin position="52"/>
        <end position="120"/>
    </location>
</feature>
<keyword evidence="9" id="KW-1185">Reference proteome</keyword>
<dbReference type="Gene3D" id="3.40.640.10">
    <property type="entry name" value="Type I PLP-dependent aspartate aminotransferase-like (Major domain)"/>
    <property type="match status" value="1"/>
</dbReference>
<dbReference type="InterPro" id="IPR000524">
    <property type="entry name" value="Tscrpt_reg_HTH_GntR"/>
</dbReference>
<dbReference type="InterPro" id="IPR015424">
    <property type="entry name" value="PyrdxlP-dep_Trfase"/>
</dbReference>
<dbReference type="PANTHER" id="PTHR46577">
    <property type="entry name" value="HTH-TYPE TRANSCRIPTIONAL REGULATORY PROTEIN GABR"/>
    <property type="match status" value="1"/>
</dbReference>
<keyword evidence="4" id="KW-0238">DNA-binding</keyword>
<dbReference type="SUPFAM" id="SSF53383">
    <property type="entry name" value="PLP-dependent transferases"/>
    <property type="match status" value="1"/>
</dbReference>
<dbReference type="CDD" id="cd00609">
    <property type="entry name" value="AAT_like"/>
    <property type="match status" value="1"/>
</dbReference>
<evidence type="ECO:0000256" key="5">
    <source>
        <dbReference type="ARBA" id="ARBA00023163"/>
    </source>
</evidence>
<dbReference type="SMART" id="SM00345">
    <property type="entry name" value="HTH_GNTR"/>
    <property type="match status" value="1"/>
</dbReference>
<dbReference type="Pfam" id="PF00155">
    <property type="entry name" value="Aminotran_1_2"/>
    <property type="match status" value="1"/>
</dbReference>
<dbReference type="Pfam" id="PF00392">
    <property type="entry name" value="GntR"/>
    <property type="match status" value="1"/>
</dbReference>
<dbReference type="GO" id="GO:0003700">
    <property type="term" value="F:DNA-binding transcription factor activity"/>
    <property type="evidence" value="ECO:0007669"/>
    <property type="project" value="InterPro"/>
</dbReference>
<dbReference type="EMBL" id="FCNV02000014">
    <property type="protein sequence ID" value="SAL46379.1"/>
    <property type="molecule type" value="Genomic_DNA"/>
</dbReference>
<dbReference type="CDD" id="cd07377">
    <property type="entry name" value="WHTH_GntR"/>
    <property type="match status" value="1"/>
</dbReference>
<dbReference type="Gene3D" id="1.10.10.10">
    <property type="entry name" value="Winged helix-like DNA-binding domain superfamily/Winged helix DNA-binding domain"/>
    <property type="match status" value="1"/>
</dbReference>
<dbReference type="GO" id="GO:0030170">
    <property type="term" value="F:pyridoxal phosphate binding"/>
    <property type="evidence" value="ECO:0007669"/>
    <property type="project" value="InterPro"/>
</dbReference>
<dbReference type="InterPro" id="IPR036390">
    <property type="entry name" value="WH_DNA-bd_sf"/>
</dbReference>
<keyword evidence="2" id="KW-0663">Pyridoxal phosphate</keyword>
<keyword evidence="5" id="KW-0804">Transcription</keyword>
<accession>A0A658R3E3</accession>
<comment type="similarity">
    <text evidence="1">In the C-terminal section; belongs to the class-I pyridoxal-phosphate-dependent aminotransferase family.</text>
</comment>
<dbReference type="AlphaFoldDB" id="A0A658R3E3"/>
<dbReference type="InterPro" id="IPR004839">
    <property type="entry name" value="Aminotransferase_I/II_large"/>
</dbReference>
<comment type="caution">
    <text evidence="8">The sequence shown here is derived from an EMBL/GenBank/DDBJ whole genome shotgun (WGS) entry which is preliminary data.</text>
</comment>
<organism evidence="8 9">
    <name type="scientific">Caballeronia concitans</name>
    <dbReference type="NCBI Taxonomy" id="1777133"/>
    <lineage>
        <taxon>Bacteria</taxon>
        <taxon>Pseudomonadati</taxon>
        <taxon>Pseudomonadota</taxon>
        <taxon>Betaproteobacteria</taxon>
        <taxon>Burkholderiales</taxon>
        <taxon>Burkholderiaceae</taxon>
        <taxon>Caballeronia</taxon>
    </lineage>
</organism>
<evidence type="ECO:0000313" key="8">
    <source>
        <dbReference type="EMBL" id="SAL46379.1"/>
    </source>
</evidence>
<evidence type="ECO:0000256" key="2">
    <source>
        <dbReference type="ARBA" id="ARBA00022898"/>
    </source>
</evidence>
<gene>
    <name evidence="8" type="ORF">AWB72_04839</name>
</gene>
<evidence type="ECO:0000313" key="9">
    <source>
        <dbReference type="Proteomes" id="UP000198263"/>
    </source>
</evidence>
<evidence type="ECO:0000256" key="1">
    <source>
        <dbReference type="ARBA" id="ARBA00005384"/>
    </source>
</evidence>
<dbReference type="InterPro" id="IPR051446">
    <property type="entry name" value="HTH_trans_reg/aminotransferase"/>
</dbReference>
<dbReference type="GO" id="GO:0003677">
    <property type="term" value="F:DNA binding"/>
    <property type="evidence" value="ECO:0007669"/>
    <property type="project" value="UniProtKB-KW"/>
</dbReference>
<reference evidence="8 9" key="1">
    <citation type="submission" date="2016-01" db="EMBL/GenBank/DDBJ databases">
        <authorList>
            <person name="Peeters C."/>
        </authorList>
    </citation>
    <scope>NUCLEOTIDE SEQUENCE [LARGE SCALE GENOMIC DNA]</scope>
    <source>
        <strain evidence="8">LMG 29315</strain>
    </source>
</reference>
<sequence>MTGYATSMAERISANDAMPDSDCEVATLPMPSPSRREPAQLEELRIERQRGVSLVKQIVAKLDAMVESGRLRPGTKTPSVRELAKSLEVSTFTVAEAYDVLVSRGVLSSRPGSGYFVTSRTAQVTALRDVPPIRKEAACGSWLTVLVWNQDPDLLRVGSGVLPPEWCSESMLLQAVKQAIKMPAERLVGYGHPLGFPRLRQLLARGFTERFCPVSPEQIVLTNGVSHGLDLVARTILQPGDTAFVEEPGYFNTNHLLRNYGVRILGVPRGSDGLNVDKLAEMAAEHRPKAIFLSSVLQNPLSSTLPASQAYRVVALAEQYDFHIVEDDIYRDLALPSDPSLASLDGLNRVICLGGFSKTIAPSLRTGFILCPDHLVSDIVRTKMACGLTTSELNERCIFELLSDPGHRRYIDRLRMRLANDRERFLSFLAEVGMTPLATPRGGLFVSAGWQVKPTAQFNAESITAEAKAAKIALVGGDLFMLAPSTDSVWFRFNVAYCGSPELLSFLRSVSARAPNA</sequence>
<proteinExistence type="inferred from homology"/>
<dbReference type="PANTHER" id="PTHR46577:SF2">
    <property type="entry name" value="TRANSCRIPTIONAL REGULATORY PROTEIN"/>
    <property type="match status" value="1"/>
</dbReference>
<dbReference type="InterPro" id="IPR015421">
    <property type="entry name" value="PyrdxlP-dep_Trfase_major"/>
</dbReference>